<dbReference type="InterPro" id="IPR022472">
    <property type="entry name" value="VPLPA-CTERM"/>
</dbReference>
<feature type="signal peptide" evidence="1">
    <location>
        <begin position="1"/>
        <end position="22"/>
    </location>
</feature>
<dbReference type="RefSeq" id="WP_104828754.1">
    <property type="nucleotide sequence ID" value="NZ_PJCH01000003.1"/>
</dbReference>
<proteinExistence type="predicted"/>
<dbReference type="InterPro" id="IPR013424">
    <property type="entry name" value="Ice-binding_C"/>
</dbReference>
<evidence type="ECO:0000256" key="1">
    <source>
        <dbReference type="SAM" id="SignalP"/>
    </source>
</evidence>
<name>A0A2S7K9D1_9PROT</name>
<reference evidence="3 4" key="1">
    <citation type="submission" date="2017-12" db="EMBL/GenBank/DDBJ databases">
        <authorList>
            <person name="Hurst M.R.H."/>
        </authorList>
    </citation>
    <scope>NUCLEOTIDE SEQUENCE [LARGE SCALE GENOMIC DNA]</scope>
    <source>
        <strain evidence="3 4">SY-3-19</strain>
    </source>
</reference>
<protein>
    <recommendedName>
        <fullName evidence="2">Ice-binding protein C-terminal domain-containing protein</fullName>
    </recommendedName>
</protein>
<dbReference type="Proteomes" id="UP000239504">
    <property type="component" value="Unassembled WGS sequence"/>
</dbReference>
<gene>
    <name evidence="3" type="ORF">CW354_03990</name>
</gene>
<organism evidence="3 4">
    <name type="scientific">Hyphococcus luteus</name>
    <dbReference type="NCBI Taxonomy" id="2058213"/>
    <lineage>
        <taxon>Bacteria</taxon>
        <taxon>Pseudomonadati</taxon>
        <taxon>Pseudomonadota</taxon>
        <taxon>Alphaproteobacteria</taxon>
        <taxon>Parvularculales</taxon>
        <taxon>Parvularculaceae</taxon>
        <taxon>Hyphococcus</taxon>
    </lineage>
</organism>
<evidence type="ECO:0000313" key="4">
    <source>
        <dbReference type="Proteomes" id="UP000239504"/>
    </source>
</evidence>
<feature type="domain" description="Ice-binding protein C-terminal" evidence="2">
    <location>
        <begin position="172"/>
        <end position="195"/>
    </location>
</feature>
<keyword evidence="1" id="KW-0732">Signal</keyword>
<evidence type="ECO:0000313" key="3">
    <source>
        <dbReference type="EMBL" id="PQA89116.1"/>
    </source>
</evidence>
<dbReference type="NCBIfam" id="TIGR03370">
    <property type="entry name" value="VPLPA-CTERM"/>
    <property type="match status" value="1"/>
</dbReference>
<evidence type="ECO:0000259" key="2">
    <source>
        <dbReference type="Pfam" id="PF07589"/>
    </source>
</evidence>
<accession>A0A2S7K9D1</accession>
<feature type="chain" id="PRO_5015671416" description="Ice-binding protein C-terminal domain-containing protein" evidence="1">
    <location>
        <begin position="23"/>
        <end position="198"/>
    </location>
</feature>
<keyword evidence="4" id="KW-1185">Reference proteome</keyword>
<dbReference type="EMBL" id="PJCH01000003">
    <property type="protein sequence ID" value="PQA89116.1"/>
    <property type="molecule type" value="Genomic_DNA"/>
</dbReference>
<comment type="caution">
    <text evidence="3">The sequence shown here is derived from an EMBL/GenBank/DDBJ whole genome shotgun (WGS) entry which is preliminary data.</text>
</comment>
<dbReference type="Pfam" id="PF07589">
    <property type="entry name" value="PEP-CTERM"/>
    <property type="match status" value="1"/>
</dbReference>
<sequence>MIKKLVSIAAATAALGYGAANAAAVNCSDGTPDVSGNVTPTSACQYSNSATNDSEAVVNSEMFFGYDDWTFDAKDEADNGFGAVDEGPDTVGLIIEGDSEFGSWELTGLSSLDGLDVMLVFKDGQTALPGVVVAYLVSSLSGEYTSPFYKATGALKDISHISVYLRDSVSEVPLPAAAWLMIAGLGGLGFAGRRKKAA</sequence>
<dbReference type="OrthoDB" id="5785247at2"/>
<dbReference type="AlphaFoldDB" id="A0A2S7K9D1"/>